<dbReference type="PANTHER" id="PTHR40061">
    <property type="entry name" value="SPORULATION PROTEIN YLMC-RELATED"/>
    <property type="match status" value="1"/>
</dbReference>
<gene>
    <name evidence="2" type="ORF">H8702_03425</name>
</gene>
<dbReference type="Pfam" id="PF05239">
    <property type="entry name" value="PRC"/>
    <property type="match status" value="1"/>
</dbReference>
<accession>A0A8J6NZJ1</accession>
<proteinExistence type="predicted"/>
<dbReference type="OrthoDB" id="6024937at2"/>
<dbReference type="Gene3D" id="2.30.30.240">
    <property type="entry name" value="PRC-barrel domain"/>
    <property type="match status" value="1"/>
</dbReference>
<feature type="domain" description="PRC-barrel" evidence="1">
    <location>
        <begin position="4"/>
        <end position="78"/>
    </location>
</feature>
<keyword evidence="3" id="KW-1185">Reference proteome</keyword>
<sequence length="97" mass="11341">MLSRFADLKNKEIICTKDGLRVGYVDDVAFDMDTYEITHLIAYGRYRFFGLLGRGEDIRISCKQVQVIGEDIILVDDYEQSGKRKTAKEHFLHKFFE</sequence>
<evidence type="ECO:0000313" key="3">
    <source>
        <dbReference type="Proteomes" id="UP000632659"/>
    </source>
</evidence>
<dbReference type="InterPro" id="IPR011033">
    <property type="entry name" value="PRC_barrel-like_sf"/>
</dbReference>
<protein>
    <submittedName>
        <fullName evidence="2">YlmC/YmxH family sporulation protein</fullName>
    </submittedName>
</protein>
<evidence type="ECO:0000313" key="2">
    <source>
        <dbReference type="EMBL" id="MBC8610176.1"/>
    </source>
</evidence>
<dbReference type="InterPro" id="IPR014238">
    <property type="entry name" value="Spore_YlmC/YmxH"/>
</dbReference>
<dbReference type="AlphaFoldDB" id="A0A8J6NZJ1"/>
<dbReference type="NCBIfam" id="TIGR02888">
    <property type="entry name" value="spore_YlmC_YmxH"/>
    <property type="match status" value="1"/>
</dbReference>
<dbReference type="EMBL" id="JACRTL010000001">
    <property type="protein sequence ID" value="MBC8610176.1"/>
    <property type="molecule type" value="Genomic_DNA"/>
</dbReference>
<comment type="caution">
    <text evidence="2">The sequence shown here is derived from an EMBL/GenBank/DDBJ whole genome shotgun (WGS) entry which is preliminary data.</text>
</comment>
<dbReference type="SUPFAM" id="SSF50346">
    <property type="entry name" value="PRC-barrel domain"/>
    <property type="match status" value="1"/>
</dbReference>
<dbReference type="PANTHER" id="PTHR40061:SF1">
    <property type="entry name" value="SPORULATION PROTEIN YLMC-RELATED"/>
    <property type="match status" value="1"/>
</dbReference>
<organism evidence="2 3">
    <name type="scientific">Massiliimalia timonensis</name>
    <dbReference type="NCBI Taxonomy" id="1987501"/>
    <lineage>
        <taxon>Bacteria</taxon>
        <taxon>Bacillati</taxon>
        <taxon>Bacillota</taxon>
        <taxon>Clostridia</taxon>
        <taxon>Eubacteriales</taxon>
        <taxon>Oscillospiraceae</taxon>
        <taxon>Massiliimalia</taxon>
    </lineage>
</organism>
<name>A0A8J6NZJ1_9FIRM</name>
<dbReference type="RefSeq" id="WP_093988582.1">
    <property type="nucleotide sequence ID" value="NZ_FYDD01000003.1"/>
</dbReference>
<evidence type="ECO:0000259" key="1">
    <source>
        <dbReference type="Pfam" id="PF05239"/>
    </source>
</evidence>
<dbReference type="InterPro" id="IPR027275">
    <property type="entry name" value="PRC-brl_dom"/>
</dbReference>
<reference evidence="2" key="1">
    <citation type="submission" date="2020-08" db="EMBL/GenBank/DDBJ databases">
        <title>Genome public.</title>
        <authorList>
            <person name="Liu C."/>
            <person name="Sun Q."/>
        </authorList>
    </citation>
    <scope>NUCLEOTIDE SEQUENCE</scope>
    <source>
        <strain evidence="2">NSJ-15</strain>
    </source>
</reference>
<dbReference type="Proteomes" id="UP000632659">
    <property type="component" value="Unassembled WGS sequence"/>
</dbReference>